<dbReference type="Gene3D" id="2.60.40.10">
    <property type="entry name" value="Immunoglobulins"/>
    <property type="match status" value="1"/>
</dbReference>
<evidence type="ECO:0000313" key="5">
    <source>
        <dbReference type="EMBL" id="PAA68197.1"/>
    </source>
</evidence>
<dbReference type="SMART" id="SM00409">
    <property type="entry name" value="IG"/>
    <property type="match status" value="1"/>
</dbReference>
<keyword evidence="2" id="KW-1133">Transmembrane helix</keyword>
<feature type="transmembrane region" description="Helical" evidence="2">
    <location>
        <begin position="629"/>
        <end position="653"/>
    </location>
</feature>
<evidence type="ECO:0000256" key="3">
    <source>
        <dbReference type="SAM" id="SignalP"/>
    </source>
</evidence>
<feature type="compositionally biased region" description="Basic residues" evidence="1">
    <location>
        <begin position="747"/>
        <end position="762"/>
    </location>
</feature>
<feature type="compositionally biased region" description="Basic and acidic residues" evidence="1">
    <location>
        <begin position="719"/>
        <end position="734"/>
    </location>
</feature>
<sequence>KHECIRLLEDSFMEMTASPHIVCCCCSLLLLLAASGWAQSLGLTFCQSGNDTLSSGQDLPTTLNASMKQPVKNAIGKDVAKACLDQLEQTARECNHFYVLEANQSAILQSEVCSENEKQLSQLIKSMHWKVALRSENKHQALFKYPVVGSNPDWMHLQPEISDKIKWIDVVTLPQKSQLCITRTGQLRFIQFKPEMAGTYAVFKNVGTTYPKGSIESRVLQLLGATYHHVDFVYDSLEYFDRVPVRERLPPLSPKVTPARMFSSEPNLRYQYRSLPEPLQAVPMEALIPNSTANGALPKFRYPKNVFKDLNINMMWAPPPNLQEFSSWSPACGTKLTRMRFMRCVIDLDLSKMEKRLRLFKDSYKLQWDYLANTRHFEYRKGDGLAMLYLLHVLAMRLKVQLLDEARETTGRRPLYSAGLRWTEKGTDRMGTVMLYKLRIPCHYTLLHHLPNKTVGAEGRASLEVTKIQNTGEREQGVRLCGLADPLELLRMMGQVLVAQLKRLVNMIRRRPVVPQRSVVTSGKTLYMKCPVDLVTFERPACNLVDKEDNILWTLNGKSMRFFSASVERGPSLTDECALTVKNIQLNDAGEYVCYRTLLGSHSVEDKPAYRHFVEVVRPEFDPPPVEEVYFGMTMCIVWNAFMVLLWSLVSIVRSFLSLLGREPEGPNQPEVWTSFFDDDPTLGDINDEEDSDKTDSDEDDDDDDESLEDLEMSELSDNFEKDKKKSEESESKTQAKSKRNKEQHNSSRWRRVRTWVKKKKD</sequence>
<gene>
    <name evidence="5" type="ORF">BOX15_Mlig013256g1</name>
</gene>
<reference evidence="5 6" key="1">
    <citation type="submission" date="2017-06" db="EMBL/GenBank/DDBJ databases">
        <title>A platform for efficient transgenesis in Macrostomum lignano, a flatworm model organism for stem cell research.</title>
        <authorList>
            <person name="Berezikov E."/>
        </authorList>
    </citation>
    <scope>NUCLEOTIDE SEQUENCE [LARGE SCALE GENOMIC DNA]</scope>
    <source>
        <strain evidence="5">DV1</strain>
        <tissue evidence="5">Whole organism</tissue>
    </source>
</reference>
<keyword evidence="3" id="KW-0732">Signal</keyword>
<evidence type="ECO:0000256" key="2">
    <source>
        <dbReference type="SAM" id="Phobius"/>
    </source>
</evidence>
<dbReference type="SUPFAM" id="SSF48726">
    <property type="entry name" value="Immunoglobulin"/>
    <property type="match status" value="1"/>
</dbReference>
<keyword evidence="6" id="KW-1185">Reference proteome</keyword>
<keyword evidence="2" id="KW-0472">Membrane</keyword>
<dbReference type="InterPro" id="IPR003599">
    <property type="entry name" value="Ig_sub"/>
</dbReference>
<dbReference type="InterPro" id="IPR007110">
    <property type="entry name" value="Ig-like_dom"/>
</dbReference>
<comment type="caution">
    <text evidence="5">The sequence shown here is derived from an EMBL/GenBank/DDBJ whole genome shotgun (WGS) entry which is preliminary data.</text>
</comment>
<evidence type="ECO:0000313" key="6">
    <source>
        <dbReference type="Proteomes" id="UP000215902"/>
    </source>
</evidence>
<feature type="region of interest" description="Disordered" evidence="1">
    <location>
        <begin position="663"/>
        <end position="762"/>
    </location>
</feature>
<protein>
    <recommendedName>
        <fullName evidence="4">Ig-like domain-containing protein</fullName>
    </recommendedName>
</protein>
<dbReference type="EMBL" id="NIVC01001412">
    <property type="protein sequence ID" value="PAA68197.1"/>
    <property type="molecule type" value="Genomic_DNA"/>
</dbReference>
<feature type="domain" description="Ig-like" evidence="4">
    <location>
        <begin position="512"/>
        <end position="594"/>
    </location>
</feature>
<feature type="signal peptide" evidence="3">
    <location>
        <begin position="1"/>
        <end position="38"/>
    </location>
</feature>
<name>A0A267F4V1_9PLAT</name>
<feature type="chain" id="PRO_5013374779" description="Ig-like domain-containing protein" evidence="3">
    <location>
        <begin position="39"/>
        <end position="762"/>
    </location>
</feature>
<feature type="compositionally biased region" description="Acidic residues" evidence="1">
    <location>
        <begin position="677"/>
        <end position="715"/>
    </location>
</feature>
<evidence type="ECO:0000259" key="4">
    <source>
        <dbReference type="PROSITE" id="PS50835"/>
    </source>
</evidence>
<keyword evidence="2" id="KW-0812">Transmembrane</keyword>
<dbReference type="InterPro" id="IPR013783">
    <property type="entry name" value="Ig-like_fold"/>
</dbReference>
<accession>A0A267F4V1</accession>
<dbReference type="Proteomes" id="UP000215902">
    <property type="component" value="Unassembled WGS sequence"/>
</dbReference>
<dbReference type="PROSITE" id="PS50835">
    <property type="entry name" value="IG_LIKE"/>
    <property type="match status" value="1"/>
</dbReference>
<dbReference type="InterPro" id="IPR036179">
    <property type="entry name" value="Ig-like_dom_sf"/>
</dbReference>
<feature type="non-terminal residue" evidence="5">
    <location>
        <position position="1"/>
    </location>
</feature>
<dbReference type="AlphaFoldDB" id="A0A267F4V1"/>
<organism evidence="5 6">
    <name type="scientific">Macrostomum lignano</name>
    <dbReference type="NCBI Taxonomy" id="282301"/>
    <lineage>
        <taxon>Eukaryota</taxon>
        <taxon>Metazoa</taxon>
        <taxon>Spiralia</taxon>
        <taxon>Lophotrochozoa</taxon>
        <taxon>Platyhelminthes</taxon>
        <taxon>Rhabditophora</taxon>
        <taxon>Macrostomorpha</taxon>
        <taxon>Macrostomida</taxon>
        <taxon>Macrostomidae</taxon>
        <taxon>Macrostomum</taxon>
    </lineage>
</organism>
<evidence type="ECO:0000256" key="1">
    <source>
        <dbReference type="SAM" id="MobiDB-lite"/>
    </source>
</evidence>
<proteinExistence type="predicted"/>